<reference evidence="1" key="2">
    <citation type="submission" date="2020-09" db="EMBL/GenBank/DDBJ databases">
        <authorList>
            <person name="Sun Q."/>
            <person name="Kim S."/>
        </authorList>
    </citation>
    <scope>NUCLEOTIDE SEQUENCE</scope>
    <source>
        <strain evidence="1">KCTC 12711</strain>
    </source>
</reference>
<accession>A0A918RUU6</accession>
<dbReference type="Proteomes" id="UP000614811">
    <property type="component" value="Unassembled WGS sequence"/>
</dbReference>
<comment type="caution">
    <text evidence="1">The sequence shown here is derived from an EMBL/GenBank/DDBJ whole genome shotgun (WGS) entry which is preliminary data.</text>
</comment>
<keyword evidence="2" id="KW-1185">Reference proteome</keyword>
<dbReference type="EMBL" id="BMXA01000002">
    <property type="protein sequence ID" value="GHA09462.1"/>
    <property type="molecule type" value="Genomic_DNA"/>
</dbReference>
<gene>
    <name evidence="1" type="ORF">GCM10008090_19350</name>
</gene>
<organism evidence="1 2">
    <name type="scientific">Arenicella chitinivorans</name>
    <dbReference type="NCBI Taxonomy" id="1329800"/>
    <lineage>
        <taxon>Bacteria</taxon>
        <taxon>Pseudomonadati</taxon>
        <taxon>Pseudomonadota</taxon>
        <taxon>Gammaproteobacteria</taxon>
        <taxon>Arenicellales</taxon>
        <taxon>Arenicellaceae</taxon>
        <taxon>Arenicella</taxon>
    </lineage>
</organism>
<dbReference type="AlphaFoldDB" id="A0A918RUU6"/>
<proteinExistence type="predicted"/>
<protein>
    <submittedName>
        <fullName evidence="1">Uncharacterized protein</fullName>
    </submittedName>
</protein>
<evidence type="ECO:0000313" key="1">
    <source>
        <dbReference type="EMBL" id="GHA09462.1"/>
    </source>
</evidence>
<sequence>MNIEEIEKGIEKTGFRLEFDISNILEGNGWNVINNKYYVDDQQETVREIDIVAYKASRILGVYIYTALIISCKKNDKNAWALLSKKSNHDDPNMEWVPVHAWSNDRILSFMLEQQEWKDTYLSTLKDNKSGIVSDKPDRHIFGFQEMNKESGTPQNDKSIFNSITSVMKAQAYEMNALPVRKKDPCAFQFNLLSIAQAELVRLDFEESTTKGTPISDEVYVADYIVDKQQTFAKVHFIQAEEFKKIIEQYNQLHKSNIKAFKAIYDRFCDELTSDHKKMNLFKDDVASDLWWPVHKEFKHLTGLSKLFKDGWFNWDKKEEILEFQVDLDSIEIDKINSVKALRKELSKSLKKHYRYEGESRFAVNDIPF</sequence>
<evidence type="ECO:0000313" key="2">
    <source>
        <dbReference type="Proteomes" id="UP000614811"/>
    </source>
</evidence>
<dbReference type="RefSeq" id="WP_189400232.1">
    <property type="nucleotide sequence ID" value="NZ_BMXA01000002.1"/>
</dbReference>
<name>A0A918RUU6_9GAMM</name>
<reference evidence="1" key="1">
    <citation type="journal article" date="2014" name="Int. J. Syst. Evol. Microbiol.">
        <title>Complete genome sequence of Corynebacterium casei LMG S-19264T (=DSM 44701T), isolated from a smear-ripened cheese.</title>
        <authorList>
            <consortium name="US DOE Joint Genome Institute (JGI-PGF)"/>
            <person name="Walter F."/>
            <person name="Albersmeier A."/>
            <person name="Kalinowski J."/>
            <person name="Ruckert C."/>
        </authorList>
    </citation>
    <scope>NUCLEOTIDE SEQUENCE</scope>
    <source>
        <strain evidence="1">KCTC 12711</strain>
    </source>
</reference>